<evidence type="ECO:0000313" key="1">
    <source>
        <dbReference type="EMBL" id="MEJ2903671.1"/>
    </source>
</evidence>
<dbReference type="Gene3D" id="1.10.1740.10">
    <property type="match status" value="1"/>
</dbReference>
<dbReference type="RefSeq" id="WP_288879255.1">
    <property type="nucleotide sequence ID" value="NZ_CBFGNQ010000010.1"/>
</dbReference>
<dbReference type="InterPro" id="IPR013325">
    <property type="entry name" value="RNA_pol_sigma_r2"/>
</dbReference>
<sequence>MVTKLNKDKVSTDNEALLMSLYQDTFPLVASHVSRMGGSFDEAKDIFQDALIIYYEKVKHAKIVLKHSEKAYLFGITKYLWNKRYKETSKQLPLDQLNIELDEDAAPADSVYEEVSSSRLLHLMQTAGQKCMQLLSAFYYEKLNMETLAERFGFSSARSATVQKFKCLEKIKETVKEKSLEYEDIME</sequence>
<protein>
    <submittedName>
        <fullName evidence="1">Sigma-70 family RNA polymerase sigma factor</fullName>
    </submittedName>
</protein>
<evidence type="ECO:0000313" key="2">
    <source>
        <dbReference type="Proteomes" id="UP001378956"/>
    </source>
</evidence>
<dbReference type="InterPro" id="IPR013324">
    <property type="entry name" value="RNA_pol_sigma_r3/r4-like"/>
</dbReference>
<comment type="caution">
    <text evidence="1">The sequence shown here is derived from an EMBL/GenBank/DDBJ whole genome shotgun (WGS) entry which is preliminary data.</text>
</comment>
<gene>
    <name evidence="1" type="ORF">WAE58_14600</name>
</gene>
<dbReference type="SUPFAM" id="SSF88946">
    <property type="entry name" value="Sigma2 domain of RNA polymerase sigma factors"/>
    <property type="match status" value="1"/>
</dbReference>
<dbReference type="Proteomes" id="UP001378956">
    <property type="component" value="Unassembled WGS sequence"/>
</dbReference>
<proteinExistence type="predicted"/>
<dbReference type="SUPFAM" id="SSF88659">
    <property type="entry name" value="Sigma3 and sigma4 domains of RNA polymerase sigma factors"/>
    <property type="match status" value="1"/>
</dbReference>
<accession>A0ABU8NN40</accession>
<dbReference type="EMBL" id="JBBEUB010000004">
    <property type="protein sequence ID" value="MEJ2903671.1"/>
    <property type="molecule type" value="Genomic_DNA"/>
</dbReference>
<organism evidence="1 2">
    <name type="scientific">Pedobacter panaciterrae</name>
    <dbReference type="NCBI Taxonomy" id="363849"/>
    <lineage>
        <taxon>Bacteria</taxon>
        <taxon>Pseudomonadati</taxon>
        <taxon>Bacteroidota</taxon>
        <taxon>Sphingobacteriia</taxon>
        <taxon>Sphingobacteriales</taxon>
        <taxon>Sphingobacteriaceae</taxon>
        <taxon>Pedobacter</taxon>
    </lineage>
</organism>
<keyword evidence="2" id="KW-1185">Reference proteome</keyword>
<name>A0ABU8NN40_9SPHI</name>
<reference evidence="1 2" key="1">
    <citation type="submission" date="2024-03" db="EMBL/GenBank/DDBJ databases">
        <title>Sequence of Lycoming College Course Isolates.</title>
        <authorList>
            <person name="Plotts O."/>
            <person name="Newman J."/>
        </authorList>
    </citation>
    <scope>NUCLEOTIDE SEQUENCE [LARGE SCALE GENOMIC DNA]</scope>
    <source>
        <strain evidence="1 2">CJB-3</strain>
    </source>
</reference>